<comment type="function">
    <text evidence="7">Functions as a peptidoglycan terminase that cleaves nascent peptidoglycan strands endolytically to terminate their elongation.</text>
</comment>
<feature type="site" description="Important for catalytic activity" evidence="7">
    <location>
        <position position="214"/>
    </location>
</feature>
<dbReference type="PANTHER" id="PTHR30518:SF2">
    <property type="entry name" value="ENDOLYTIC MUREIN TRANSGLYCOSYLASE"/>
    <property type="match status" value="1"/>
</dbReference>
<evidence type="ECO:0000256" key="2">
    <source>
        <dbReference type="ARBA" id="ARBA00022692"/>
    </source>
</evidence>
<dbReference type="NCBIfam" id="TIGR00247">
    <property type="entry name" value="endolytic transglycosylase MltG"/>
    <property type="match status" value="1"/>
</dbReference>
<dbReference type="Proteomes" id="UP001371218">
    <property type="component" value="Unassembled WGS sequence"/>
</dbReference>
<dbReference type="EMBL" id="JBBUTG010000023">
    <property type="protein sequence ID" value="MEK8033981.1"/>
    <property type="molecule type" value="Genomic_DNA"/>
</dbReference>
<comment type="similarity">
    <text evidence="7">Belongs to the transglycosylase MltG family.</text>
</comment>
<dbReference type="Gene3D" id="3.30.1490.480">
    <property type="entry name" value="Endolytic murein transglycosylase"/>
    <property type="match status" value="1"/>
</dbReference>
<keyword evidence="7" id="KW-0997">Cell inner membrane</keyword>
<keyword evidence="2 7" id="KW-0812">Transmembrane</keyword>
<dbReference type="EC" id="4.2.2.29" evidence="7"/>
<dbReference type="Gene3D" id="3.30.160.60">
    <property type="entry name" value="Classic Zinc Finger"/>
    <property type="match status" value="1"/>
</dbReference>
<keyword evidence="5 7" id="KW-0456">Lyase</keyword>
<dbReference type="InterPro" id="IPR003770">
    <property type="entry name" value="MLTG-like"/>
</dbReference>
<keyword evidence="9" id="KW-1185">Reference proteome</keyword>
<evidence type="ECO:0000256" key="5">
    <source>
        <dbReference type="ARBA" id="ARBA00023239"/>
    </source>
</evidence>
<organism evidence="8 9">
    <name type="scientific">Ideonella lacteola</name>
    <dbReference type="NCBI Taxonomy" id="2984193"/>
    <lineage>
        <taxon>Bacteria</taxon>
        <taxon>Pseudomonadati</taxon>
        <taxon>Pseudomonadota</taxon>
        <taxon>Betaproteobacteria</taxon>
        <taxon>Burkholderiales</taxon>
        <taxon>Sphaerotilaceae</taxon>
        <taxon>Ideonella</taxon>
    </lineage>
</organism>
<evidence type="ECO:0000256" key="3">
    <source>
        <dbReference type="ARBA" id="ARBA00022989"/>
    </source>
</evidence>
<sequence>MKWLRKFLVATLVLLAGLVAAGWWWLERPLALRGEQAEVSIEPGTPVREIVRLWVDAGVQAPPELLYQWFRWSGQARKIRAGSYEIGPGTSPRALLDKMVRGDETLENLRFIDGWTFRQVRQALTEAPHLKQTISVLSDEQVAKLLDLPDGVIEGRVFPDTYAYSRGVSDMTVLRRAVAAMTRRLDETWASRVEGLPLPNPQAALVLASIVEKETGTASDRGRIAAVFVNRLKLGMPLQSDPTVIYGIGARFDGNLRRTDLTTDTPWNTYTRAGLPPTPISMPGLASLQAVVRPESTKALYFVARGDGSSVFSENLDDHNRAVNQYQKGPRK</sequence>
<dbReference type="HAMAP" id="MF_02065">
    <property type="entry name" value="MltG"/>
    <property type="match status" value="1"/>
</dbReference>
<dbReference type="RefSeq" id="WP_341428403.1">
    <property type="nucleotide sequence ID" value="NZ_JBBUTG010000023.1"/>
</dbReference>
<keyword evidence="6 7" id="KW-0961">Cell wall biogenesis/degradation</keyword>
<proteinExistence type="inferred from homology"/>
<comment type="caution">
    <text evidence="8">The sequence shown here is derived from an EMBL/GenBank/DDBJ whole genome shotgun (WGS) entry which is preliminary data.</text>
</comment>
<accession>A0ABU9BVU1</accession>
<name>A0ABU9BVU1_9BURK</name>
<protein>
    <recommendedName>
        <fullName evidence="7">Endolytic murein transglycosylase</fullName>
        <ecNumber evidence="7">4.2.2.29</ecNumber>
    </recommendedName>
    <alternativeName>
        <fullName evidence="7">Peptidoglycan lytic transglycosylase</fullName>
    </alternativeName>
    <alternativeName>
        <fullName evidence="7">Peptidoglycan polymerization terminase</fullName>
    </alternativeName>
</protein>
<comment type="catalytic activity">
    <reaction evidence="7">
        <text>a peptidoglycan chain = a peptidoglycan chain with N-acetyl-1,6-anhydromuramyl-[peptide] at the reducing end + a peptidoglycan chain with N-acetylglucosamine at the non-reducing end.</text>
        <dbReference type="EC" id="4.2.2.29"/>
    </reaction>
</comment>
<dbReference type="CDD" id="cd08010">
    <property type="entry name" value="MltG_like"/>
    <property type="match status" value="1"/>
</dbReference>
<dbReference type="Pfam" id="PF02618">
    <property type="entry name" value="YceG"/>
    <property type="match status" value="1"/>
</dbReference>
<reference evidence="8 9" key="1">
    <citation type="submission" date="2024-04" db="EMBL/GenBank/DDBJ databases">
        <title>Novel species of the genus Ideonella isolated from streams.</title>
        <authorList>
            <person name="Lu H."/>
        </authorList>
    </citation>
    <scope>NUCLEOTIDE SEQUENCE [LARGE SCALE GENOMIC DNA]</scope>
    <source>
        <strain evidence="8 9">DXS29W</strain>
    </source>
</reference>
<evidence type="ECO:0000256" key="7">
    <source>
        <dbReference type="HAMAP-Rule" id="MF_02065"/>
    </source>
</evidence>
<evidence type="ECO:0000313" key="9">
    <source>
        <dbReference type="Proteomes" id="UP001371218"/>
    </source>
</evidence>
<evidence type="ECO:0000256" key="4">
    <source>
        <dbReference type="ARBA" id="ARBA00023136"/>
    </source>
</evidence>
<dbReference type="PANTHER" id="PTHR30518">
    <property type="entry name" value="ENDOLYTIC MUREIN TRANSGLYCOSYLASE"/>
    <property type="match status" value="1"/>
</dbReference>
<gene>
    <name evidence="7 8" type="primary">mltG</name>
    <name evidence="8" type="ORF">AACH06_24410</name>
</gene>
<evidence type="ECO:0000256" key="6">
    <source>
        <dbReference type="ARBA" id="ARBA00023316"/>
    </source>
</evidence>
<keyword evidence="1 7" id="KW-1003">Cell membrane</keyword>
<evidence type="ECO:0000256" key="1">
    <source>
        <dbReference type="ARBA" id="ARBA00022475"/>
    </source>
</evidence>
<keyword evidence="4 7" id="KW-0472">Membrane</keyword>
<keyword evidence="3 7" id="KW-1133">Transmembrane helix</keyword>
<evidence type="ECO:0000313" key="8">
    <source>
        <dbReference type="EMBL" id="MEK8033981.1"/>
    </source>
</evidence>